<dbReference type="Proteomes" id="UP000028073">
    <property type="component" value="Unassembled WGS sequence"/>
</dbReference>
<proteinExistence type="predicted"/>
<reference evidence="1 2" key="1">
    <citation type="submission" date="2014-06" db="EMBL/GenBank/DDBJ databases">
        <title>Whole Genome Sequences of Three Symbiotic Endozoicomonas Bacteria.</title>
        <authorList>
            <person name="Neave M.J."/>
            <person name="Apprill A."/>
            <person name="Voolstra C.R."/>
        </authorList>
    </citation>
    <scope>NUCLEOTIDE SEQUENCE [LARGE SCALE GENOMIC DNA]</scope>
    <source>
        <strain evidence="1 2">DSM 25634</strain>
    </source>
</reference>
<dbReference type="AlphaFoldDB" id="A0A081NFL0"/>
<organism evidence="1 2">
    <name type="scientific">Endozoicomonas numazuensis</name>
    <dbReference type="NCBI Taxonomy" id="1137799"/>
    <lineage>
        <taxon>Bacteria</taxon>
        <taxon>Pseudomonadati</taxon>
        <taxon>Pseudomonadota</taxon>
        <taxon>Gammaproteobacteria</taxon>
        <taxon>Oceanospirillales</taxon>
        <taxon>Endozoicomonadaceae</taxon>
        <taxon>Endozoicomonas</taxon>
    </lineage>
</organism>
<protein>
    <submittedName>
        <fullName evidence="1">Uncharacterized protein</fullName>
    </submittedName>
</protein>
<dbReference type="EMBL" id="JOKH01000003">
    <property type="protein sequence ID" value="KEQ17233.1"/>
    <property type="molecule type" value="Genomic_DNA"/>
</dbReference>
<gene>
    <name evidence="1" type="ORF">GZ78_15490</name>
</gene>
<sequence length="65" mass="7284">MIFLYDCSGFGSINPLPADKDRRIIRSVKIRSTDPGISTQSLTVMSPLKFTQTESEDLSNKMNMT</sequence>
<evidence type="ECO:0000313" key="1">
    <source>
        <dbReference type="EMBL" id="KEQ17233.1"/>
    </source>
</evidence>
<name>A0A081NFL0_9GAMM</name>
<keyword evidence="2" id="KW-1185">Reference proteome</keyword>
<accession>A0A081NFL0</accession>
<evidence type="ECO:0000313" key="2">
    <source>
        <dbReference type="Proteomes" id="UP000028073"/>
    </source>
</evidence>
<comment type="caution">
    <text evidence="1">The sequence shown here is derived from an EMBL/GenBank/DDBJ whole genome shotgun (WGS) entry which is preliminary data.</text>
</comment>